<evidence type="ECO:0000313" key="1">
    <source>
        <dbReference type="EMBL" id="QDG54390.1"/>
    </source>
</evidence>
<accession>A0A4Y6Q1T0</accession>
<evidence type="ECO:0000313" key="2">
    <source>
        <dbReference type="Proteomes" id="UP000315995"/>
    </source>
</evidence>
<dbReference type="RefSeq" id="WP_141200834.1">
    <property type="nucleotide sequence ID" value="NZ_CP041186.1"/>
</dbReference>
<dbReference type="AlphaFoldDB" id="A0A4Y6Q1T0"/>
<organism evidence="1 2">
    <name type="scientific">Persicimonas caeni</name>
    <dbReference type="NCBI Taxonomy" id="2292766"/>
    <lineage>
        <taxon>Bacteria</taxon>
        <taxon>Deltaproteobacteria</taxon>
        <taxon>Bradymonadales</taxon>
        <taxon>Bradymonadaceae</taxon>
        <taxon>Persicimonas</taxon>
    </lineage>
</organism>
<keyword evidence="2" id="KW-1185">Reference proteome</keyword>
<sequence>MGDYETDIEVLLAFESLSKERIEQASNVLREEGFTSSQAPWMMAPDFVKFGDETTFAEACAQGRSGSALAVYVTLVGPLNGTTVKLTLAAYLDDEVLEVSISDKYVCGDTCDPEHGLILLKRFAEVGKAIANVLEPVIAVMTYEELHPDDVSLAHGPTDMCHSYPEASPFTVVEVEAFWAYLEKQWRGGFDWVEAGAMDADTGRRNWLFEPGPKSDDE</sequence>
<dbReference type="Proteomes" id="UP000315995">
    <property type="component" value="Chromosome"/>
</dbReference>
<name>A0A4Y6Q1T0_PERCE</name>
<dbReference type="EMBL" id="CP041186">
    <property type="protein sequence ID" value="QDG54390.1"/>
    <property type="molecule type" value="Genomic_DNA"/>
</dbReference>
<protein>
    <submittedName>
        <fullName evidence="1">Uncharacterized protein</fullName>
    </submittedName>
</protein>
<proteinExistence type="predicted"/>
<reference evidence="1 2" key="1">
    <citation type="submission" date="2019-06" db="EMBL/GenBank/DDBJ databases">
        <title>Persicimonas caeni gen. nov., sp. nov., a predatory bacterium isolated from solar saltern.</title>
        <authorList>
            <person name="Wang S."/>
        </authorList>
    </citation>
    <scope>NUCLEOTIDE SEQUENCE [LARGE SCALE GENOMIC DNA]</scope>
    <source>
        <strain evidence="1 2">YN101</strain>
    </source>
</reference>
<gene>
    <name evidence="1" type="ORF">FIV42_27690</name>
</gene>
<accession>A0A5B8YDG8</accession>